<dbReference type="Gene3D" id="3.40.470.10">
    <property type="entry name" value="Uracil-DNA glycosylase-like domain"/>
    <property type="match status" value="1"/>
</dbReference>
<dbReference type="InterPro" id="IPR005273">
    <property type="entry name" value="Ura-DNA_glyco_family4"/>
</dbReference>
<evidence type="ECO:0000256" key="6">
    <source>
        <dbReference type="ARBA" id="ARBA00022723"/>
    </source>
</evidence>
<keyword evidence="8" id="KW-0378">Hydrolase</keyword>
<dbReference type="eggNOG" id="arCOG00905">
    <property type="taxonomic scope" value="Archaea"/>
</dbReference>
<dbReference type="AlphaFoldDB" id="F2KQT3"/>
<dbReference type="OrthoDB" id="8612at2157"/>
<dbReference type="Proteomes" id="UP000008136">
    <property type="component" value="Chromosome"/>
</dbReference>
<organism evidence="13 14">
    <name type="scientific">Archaeoglobus veneficus (strain DSM 11195 / SNP6)</name>
    <dbReference type="NCBI Taxonomy" id="693661"/>
    <lineage>
        <taxon>Archaea</taxon>
        <taxon>Methanobacteriati</taxon>
        <taxon>Methanobacteriota</taxon>
        <taxon>Archaeoglobi</taxon>
        <taxon>Archaeoglobales</taxon>
        <taxon>Archaeoglobaceae</taxon>
        <taxon>Archaeoglobus</taxon>
    </lineage>
</organism>
<evidence type="ECO:0000313" key="13">
    <source>
        <dbReference type="EMBL" id="AEA46645.1"/>
    </source>
</evidence>
<evidence type="ECO:0000256" key="2">
    <source>
        <dbReference type="ARBA" id="ARBA00006521"/>
    </source>
</evidence>
<dbReference type="InterPro" id="IPR036895">
    <property type="entry name" value="Uracil-DNA_glycosylase-like_sf"/>
</dbReference>
<dbReference type="GO" id="GO:0006281">
    <property type="term" value="P:DNA repair"/>
    <property type="evidence" value="ECO:0007669"/>
    <property type="project" value="UniProtKB-KW"/>
</dbReference>
<dbReference type="SMART" id="SM00987">
    <property type="entry name" value="UreE_C"/>
    <property type="match status" value="1"/>
</dbReference>
<dbReference type="PANTHER" id="PTHR33693">
    <property type="entry name" value="TYPE-5 URACIL-DNA GLYCOSYLASE"/>
    <property type="match status" value="1"/>
</dbReference>
<dbReference type="STRING" id="693661.Arcve_0624"/>
<keyword evidence="7" id="KW-0227">DNA damage</keyword>
<feature type="domain" description="Uracil-DNA glycosylase-like" evidence="12">
    <location>
        <begin position="28"/>
        <end position="182"/>
    </location>
</feature>
<dbReference type="EMBL" id="CP002588">
    <property type="protein sequence ID" value="AEA46645.1"/>
    <property type="molecule type" value="Genomic_DNA"/>
</dbReference>
<sequence>MESLEDIEAEIRSCKKCNLWKTKTNYVPGEGNPKAEVVFVGEAPGREEDRQGRPFVGNAGKILTEMIEKLGLRREDVFIGNILKCRPPNNRDPLPEEIEACSPYLIRQLDVIKPSIIVCLGRHSASFLFNFFGIEFRGISKERGRVKEVERWGKKVRLIAIYHPAAILYRPQLREMFEEDFAVIAGLLREKKRSPTLLDFFD</sequence>
<dbReference type="InterPro" id="IPR053423">
    <property type="entry name" value="Type-4_UDG"/>
</dbReference>
<evidence type="ECO:0000256" key="1">
    <source>
        <dbReference type="ARBA" id="ARBA00001400"/>
    </source>
</evidence>
<dbReference type="GeneID" id="10393721"/>
<dbReference type="EC" id="3.2.2.27" evidence="3"/>
<evidence type="ECO:0000256" key="4">
    <source>
        <dbReference type="ARBA" id="ARBA00019403"/>
    </source>
</evidence>
<reference evidence="13 14" key="1">
    <citation type="submission" date="2011-03" db="EMBL/GenBank/DDBJ databases">
        <title>The complete genome of Archaeoglobus veneficus SNP6.</title>
        <authorList>
            <consortium name="US DOE Joint Genome Institute (JGI-PGF)"/>
            <person name="Lucas S."/>
            <person name="Copeland A."/>
            <person name="Lapidus A."/>
            <person name="Bruce D."/>
            <person name="Goodwin L."/>
            <person name="Pitluck S."/>
            <person name="Kyrpides N."/>
            <person name="Mavromatis K."/>
            <person name="Pagani I."/>
            <person name="Ivanova N."/>
            <person name="Mikhailova N."/>
            <person name="Lu M."/>
            <person name="Detter J.C."/>
            <person name="Tapia R."/>
            <person name="Han C."/>
            <person name="Land M."/>
            <person name="Hauser L."/>
            <person name="Markowitz V."/>
            <person name="Cheng J.-F."/>
            <person name="Hugenholtz P."/>
            <person name="Woyke T."/>
            <person name="Wu D."/>
            <person name="Spring S."/>
            <person name="Brambilla E."/>
            <person name="Klenk H.-P."/>
            <person name="Eisen J.A."/>
        </authorList>
    </citation>
    <scope>NUCLEOTIDE SEQUENCE [LARGE SCALE GENOMIC DNA]</scope>
    <source>
        <strain>SNP6</strain>
    </source>
</reference>
<evidence type="ECO:0000256" key="7">
    <source>
        <dbReference type="ARBA" id="ARBA00022763"/>
    </source>
</evidence>
<keyword evidence="6" id="KW-0479">Metal-binding</keyword>
<keyword evidence="9" id="KW-0408">Iron</keyword>
<evidence type="ECO:0000259" key="12">
    <source>
        <dbReference type="SMART" id="SM00986"/>
    </source>
</evidence>
<dbReference type="HOGENOM" id="CLU_044815_1_3_2"/>
<dbReference type="RefSeq" id="WP_013683319.1">
    <property type="nucleotide sequence ID" value="NC_015320.1"/>
</dbReference>
<evidence type="ECO:0000256" key="11">
    <source>
        <dbReference type="ARBA" id="ARBA00023204"/>
    </source>
</evidence>
<evidence type="ECO:0000256" key="3">
    <source>
        <dbReference type="ARBA" id="ARBA00012030"/>
    </source>
</evidence>
<dbReference type="SUPFAM" id="SSF52141">
    <property type="entry name" value="Uracil-DNA glycosylase-like"/>
    <property type="match status" value="1"/>
</dbReference>
<keyword evidence="11" id="KW-0234">DNA repair</keyword>
<evidence type="ECO:0000256" key="5">
    <source>
        <dbReference type="ARBA" id="ARBA00022485"/>
    </source>
</evidence>
<gene>
    <name evidence="13" type="ordered locus">Arcve_0624</name>
</gene>
<dbReference type="GO" id="GO:0051539">
    <property type="term" value="F:4 iron, 4 sulfur cluster binding"/>
    <property type="evidence" value="ECO:0007669"/>
    <property type="project" value="UniProtKB-KW"/>
</dbReference>
<comment type="similarity">
    <text evidence="2">Belongs to the uracil-DNA glycosylase (UDG) superfamily. Type 4 (UDGa) family.</text>
</comment>
<dbReference type="CDD" id="cd10030">
    <property type="entry name" value="UDG-F4_TTUDGA_SPO1dp_like"/>
    <property type="match status" value="1"/>
</dbReference>
<evidence type="ECO:0000256" key="10">
    <source>
        <dbReference type="ARBA" id="ARBA00023014"/>
    </source>
</evidence>
<protein>
    <recommendedName>
        <fullName evidence="4">Type-4 uracil-DNA glycosylase</fullName>
        <ecNumber evidence="3">3.2.2.27</ecNumber>
    </recommendedName>
</protein>
<evidence type="ECO:0000313" key="14">
    <source>
        <dbReference type="Proteomes" id="UP000008136"/>
    </source>
</evidence>
<dbReference type="GO" id="GO:0004844">
    <property type="term" value="F:uracil DNA N-glycosylase activity"/>
    <property type="evidence" value="ECO:0007669"/>
    <property type="project" value="UniProtKB-EC"/>
</dbReference>
<evidence type="ECO:0000256" key="9">
    <source>
        <dbReference type="ARBA" id="ARBA00023004"/>
    </source>
</evidence>
<name>F2KQT3_ARCVS</name>
<keyword evidence="14" id="KW-1185">Reference proteome</keyword>
<dbReference type="SMART" id="SM00986">
    <property type="entry name" value="UDG"/>
    <property type="match status" value="1"/>
</dbReference>
<dbReference type="InterPro" id="IPR005122">
    <property type="entry name" value="Uracil-DNA_glycosylase-like"/>
</dbReference>
<evidence type="ECO:0000256" key="8">
    <source>
        <dbReference type="ARBA" id="ARBA00022801"/>
    </source>
</evidence>
<dbReference type="InterPro" id="IPR051536">
    <property type="entry name" value="UDG_Type-4/5"/>
</dbReference>
<dbReference type="KEGG" id="ave:Arcve_0624"/>
<comment type="catalytic activity">
    <reaction evidence="1">
        <text>Hydrolyzes single-stranded DNA or mismatched double-stranded DNA and polynucleotides, releasing free uracil.</text>
        <dbReference type="EC" id="3.2.2.27"/>
    </reaction>
</comment>
<accession>F2KQT3</accession>
<dbReference type="Pfam" id="PF03167">
    <property type="entry name" value="UDG"/>
    <property type="match status" value="1"/>
</dbReference>
<proteinExistence type="inferred from homology"/>
<keyword evidence="10" id="KW-0411">Iron-sulfur</keyword>
<dbReference type="PANTHER" id="PTHR33693:SF1">
    <property type="entry name" value="TYPE-4 URACIL-DNA GLYCOSYLASE"/>
    <property type="match status" value="1"/>
</dbReference>
<dbReference type="FunFam" id="3.40.470.10:FF:000013">
    <property type="entry name" value="Type-4 uracil-DNA glycosylase"/>
    <property type="match status" value="1"/>
</dbReference>
<dbReference type="GO" id="GO:0046872">
    <property type="term" value="F:metal ion binding"/>
    <property type="evidence" value="ECO:0007669"/>
    <property type="project" value="UniProtKB-KW"/>
</dbReference>
<keyword evidence="5" id="KW-0004">4Fe-4S</keyword>
<dbReference type="NCBIfam" id="TIGR00758">
    <property type="entry name" value="UDG_fam4"/>
    <property type="match status" value="1"/>
</dbReference>
<dbReference type="NCBIfam" id="NF040953">
    <property type="entry name" value="Arch_udg"/>
    <property type="match status" value="1"/>
</dbReference>